<comment type="caution">
    <text evidence="8">The sequence shown here is derived from an EMBL/GenBank/DDBJ whole genome shotgun (WGS) entry which is preliminary data.</text>
</comment>
<evidence type="ECO:0000256" key="1">
    <source>
        <dbReference type="ARBA" id="ARBA00010641"/>
    </source>
</evidence>
<dbReference type="Gene3D" id="1.10.10.10">
    <property type="entry name" value="Winged helix-like DNA-binding domain superfamily/Winged helix DNA-binding domain"/>
    <property type="match status" value="1"/>
</dbReference>
<reference evidence="8 9" key="1">
    <citation type="submission" date="2018-02" db="EMBL/GenBank/DDBJ databases">
        <title>Genomic Encyclopedia of Archaeal and Bacterial Type Strains, Phase II (KMG-II): from individual species to whole genera.</title>
        <authorList>
            <person name="Goeker M."/>
        </authorList>
    </citation>
    <scope>NUCLEOTIDE SEQUENCE [LARGE SCALE GENOMIC DNA]</scope>
    <source>
        <strain evidence="8 9">YU 961-1</strain>
    </source>
</reference>
<keyword evidence="9" id="KW-1185">Reference proteome</keyword>
<feature type="domain" description="RNA polymerase sigma factor 70 region 4 type 2" evidence="7">
    <location>
        <begin position="100"/>
        <end position="151"/>
    </location>
</feature>
<dbReference type="InterPro" id="IPR013249">
    <property type="entry name" value="RNA_pol_sigma70_r4_t2"/>
</dbReference>
<dbReference type="GO" id="GO:0003677">
    <property type="term" value="F:DNA binding"/>
    <property type="evidence" value="ECO:0007669"/>
    <property type="project" value="InterPro"/>
</dbReference>
<dbReference type="NCBIfam" id="TIGR02937">
    <property type="entry name" value="sigma70-ECF"/>
    <property type="match status" value="1"/>
</dbReference>
<dbReference type="SUPFAM" id="SSF88946">
    <property type="entry name" value="Sigma2 domain of RNA polymerase sigma factors"/>
    <property type="match status" value="1"/>
</dbReference>
<dbReference type="Gene3D" id="3.10.450.50">
    <property type="match status" value="1"/>
</dbReference>
<dbReference type="AlphaFoldDB" id="A0A2S6GDJ1"/>
<dbReference type="InterPro" id="IPR014284">
    <property type="entry name" value="RNA_pol_sigma-70_dom"/>
</dbReference>
<dbReference type="Proteomes" id="UP000239203">
    <property type="component" value="Unassembled WGS sequence"/>
</dbReference>
<dbReference type="Pfam" id="PF08281">
    <property type="entry name" value="Sigma70_r4_2"/>
    <property type="match status" value="1"/>
</dbReference>
<evidence type="ECO:0000259" key="7">
    <source>
        <dbReference type="Pfam" id="PF08281"/>
    </source>
</evidence>
<dbReference type="GO" id="GO:0006352">
    <property type="term" value="P:DNA-templated transcription initiation"/>
    <property type="evidence" value="ECO:0007669"/>
    <property type="project" value="InterPro"/>
</dbReference>
<dbReference type="InterPro" id="IPR007627">
    <property type="entry name" value="RNA_pol_sigma70_r2"/>
</dbReference>
<comment type="subunit">
    <text evidence="2">Interacts transiently with the RNA polymerase catalytic core formed by RpoA, RpoB, RpoC and RpoZ (2 alpha, 1 beta, 1 beta' and 1 omega subunit) to form the RNA polymerase holoenzyme that can initiate transcription.</text>
</comment>
<dbReference type="RefSeq" id="WP_104482919.1">
    <property type="nucleotide sequence ID" value="NZ_CP154825.1"/>
</dbReference>
<dbReference type="Gene3D" id="1.10.1740.10">
    <property type="match status" value="1"/>
</dbReference>
<evidence type="ECO:0000313" key="8">
    <source>
        <dbReference type="EMBL" id="PPK63270.1"/>
    </source>
</evidence>
<dbReference type="Pfam" id="PF04542">
    <property type="entry name" value="Sigma70_r2"/>
    <property type="match status" value="1"/>
</dbReference>
<dbReference type="SUPFAM" id="SSF88659">
    <property type="entry name" value="Sigma3 and sigma4 domains of RNA polymerase sigma factors"/>
    <property type="match status" value="1"/>
</dbReference>
<organism evidence="8 9">
    <name type="scientific">Actinokineospora auranticolor</name>
    <dbReference type="NCBI Taxonomy" id="155976"/>
    <lineage>
        <taxon>Bacteria</taxon>
        <taxon>Bacillati</taxon>
        <taxon>Actinomycetota</taxon>
        <taxon>Actinomycetes</taxon>
        <taxon>Pseudonocardiales</taxon>
        <taxon>Pseudonocardiaceae</taxon>
        <taxon>Actinokineospora</taxon>
    </lineage>
</organism>
<dbReference type="PANTHER" id="PTHR30173">
    <property type="entry name" value="SIGMA 19 FACTOR"/>
    <property type="match status" value="1"/>
</dbReference>
<dbReference type="InterPro" id="IPR052704">
    <property type="entry name" value="ECF_Sigma-70_Domain"/>
</dbReference>
<evidence type="ECO:0000256" key="5">
    <source>
        <dbReference type="ARBA" id="ARBA00023163"/>
    </source>
</evidence>
<feature type="domain" description="RNA polymerase sigma-70 region 2" evidence="6">
    <location>
        <begin position="4"/>
        <end position="67"/>
    </location>
</feature>
<protein>
    <submittedName>
        <fullName evidence="8">RNA polymerase sigma-70 factor (ECF subfamily)</fullName>
    </submittedName>
</protein>
<dbReference type="InterPro" id="IPR032710">
    <property type="entry name" value="NTF2-like_dom_sf"/>
</dbReference>
<evidence type="ECO:0000256" key="4">
    <source>
        <dbReference type="ARBA" id="ARBA00023082"/>
    </source>
</evidence>
<dbReference type="PANTHER" id="PTHR30173:SF43">
    <property type="entry name" value="ECF RNA POLYMERASE SIGMA FACTOR SIGI-RELATED"/>
    <property type="match status" value="1"/>
</dbReference>
<sequence>MDEFEAHRPMLFAVAYRMLGSVVEAEDAVQDAWLRYARADVTGVDNLAGWLRTVVSRICLDALRARAARREEPVDEVPDFRVAPDVPEAEAELAESVGRALLVVLDRLAPDERVAFVLHDLFAVPFAQIALIVERSPATAKKVASRARGRMGLAPDGVDSARDALAHKDVVTAFLAAARGGDLEALVALLAPDVVRRFGAAEVRGVLAVAGEIAAFAPWVRFAEFAVVDGGPGAVVAPIGRVVAALEVTVRDGLVTEYRITAGPRDLARLRVVVGN</sequence>
<keyword evidence="5" id="KW-0804">Transcription</keyword>
<dbReference type="OrthoDB" id="3211555at2"/>
<evidence type="ECO:0000256" key="3">
    <source>
        <dbReference type="ARBA" id="ARBA00023015"/>
    </source>
</evidence>
<comment type="similarity">
    <text evidence="1">Belongs to the sigma-70 factor family. ECF subfamily.</text>
</comment>
<name>A0A2S6GDJ1_9PSEU</name>
<dbReference type="InterPro" id="IPR036388">
    <property type="entry name" value="WH-like_DNA-bd_sf"/>
</dbReference>
<gene>
    <name evidence="8" type="ORF">CLV40_13062</name>
</gene>
<dbReference type="InterPro" id="IPR013324">
    <property type="entry name" value="RNA_pol_sigma_r3/r4-like"/>
</dbReference>
<accession>A0A2S6GDJ1</accession>
<evidence type="ECO:0000313" key="9">
    <source>
        <dbReference type="Proteomes" id="UP000239203"/>
    </source>
</evidence>
<dbReference type="GO" id="GO:0016987">
    <property type="term" value="F:sigma factor activity"/>
    <property type="evidence" value="ECO:0007669"/>
    <property type="project" value="UniProtKB-KW"/>
</dbReference>
<evidence type="ECO:0000259" key="6">
    <source>
        <dbReference type="Pfam" id="PF04542"/>
    </source>
</evidence>
<dbReference type="SUPFAM" id="SSF54427">
    <property type="entry name" value="NTF2-like"/>
    <property type="match status" value="1"/>
</dbReference>
<keyword evidence="4" id="KW-0731">Sigma factor</keyword>
<dbReference type="EMBL" id="PTIX01000030">
    <property type="protein sequence ID" value="PPK63270.1"/>
    <property type="molecule type" value="Genomic_DNA"/>
</dbReference>
<evidence type="ECO:0000256" key="2">
    <source>
        <dbReference type="ARBA" id="ARBA00011344"/>
    </source>
</evidence>
<dbReference type="InterPro" id="IPR013325">
    <property type="entry name" value="RNA_pol_sigma_r2"/>
</dbReference>
<keyword evidence="3" id="KW-0805">Transcription regulation</keyword>
<proteinExistence type="inferred from homology"/>